<evidence type="ECO:0000313" key="3">
    <source>
        <dbReference type="Proteomes" id="UP000235728"/>
    </source>
</evidence>
<evidence type="ECO:0000256" key="1">
    <source>
        <dbReference type="SAM" id="MobiDB-lite"/>
    </source>
</evidence>
<proteinExistence type="predicted"/>
<feature type="region of interest" description="Disordered" evidence="1">
    <location>
        <begin position="1"/>
        <end position="73"/>
    </location>
</feature>
<dbReference type="Proteomes" id="UP000235728">
    <property type="component" value="Unassembled WGS sequence"/>
</dbReference>
<comment type="caution">
    <text evidence="2">The sequence shown here is derived from an EMBL/GenBank/DDBJ whole genome shotgun (WGS) entry which is preliminary data.</text>
</comment>
<accession>A0A2N6NLA5</accession>
<feature type="compositionally biased region" description="Basic and acidic residues" evidence="1">
    <location>
        <begin position="64"/>
        <end position="73"/>
    </location>
</feature>
<name>A0A2N6NLA5_BEABA</name>
<sequence length="73" mass="7963">MRAPPYAGDMSRYNSDMLTMLPRPESPMPSTSSPVQFRHRHNPSVSSGPHPPSPLTQAPLVPEQDPKGKGRAT</sequence>
<dbReference type="EMBL" id="MRVG01000006">
    <property type="protein sequence ID" value="PMB68053.1"/>
    <property type="molecule type" value="Genomic_DNA"/>
</dbReference>
<dbReference type="AlphaFoldDB" id="A0A2N6NLA5"/>
<reference evidence="2 3" key="1">
    <citation type="journal article" date="2016" name="Appl. Microbiol. Biotechnol.">
        <title>Characterization of T-DNA insertion mutants with decreased virulence in the entomopathogenic fungus Beauveria bassiana JEF-007.</title>
        <authorList>
            <person name="Kim S."/>
            <person name="Lee S.J."/>
            <person name="Nai Y.S."/>
            <person name="Yu J.S."/>
            <person name="Lee M.R."/>
            <person name="Yang Y.T."/>
            <person name="Kim J.S."/>
        </authorList>
    </citation>
    <scope>NUCLEOTIDE SEQUENCE [LARGE SCALE GENOMIC DNA]</scope>
    <source>
        <strain evidence="2 3">JEF-007</strain>
    </source>
</reference>
<evidence type="ECO:0000313" key="2">
    <source>
        <dbReference type="EMBL" id="PMB68053.1"/>
    </source>
</evidence>
<gene>
    <name evidence="2" type="ORF">BM221_006229</name>
</gene>
<protein>
    <submittedName>
        <fullName evidence="2">Uncharacterized protein</fullName>
    </submittedName>
</protein>
<organism evidence="2 3">
    <name type="scientific">Beauveria bassiana</name>
    <name type="common">White muscardine disease fungus</name>
    <name type="synonym">Tritirachium shiotae</name>
    <dbReference type="NCBI Taxonomy" id="176275"/>
    <lineage>
        <taxon>Eukaryota</taxon>
        <taxon>Fungi</taxon>
        <taxon>Dikarya</taxon>
        <taxon>Ascomycota</taxon>
        <taxon>Pezizomycotina</taxon>
        <taxon>Sordariomycetes</taxon>
        <taxon>Hypocreomycetidae</taxon>
        <taxon>Hypocreales</taxon>
        <taxon>Cordycipitaceae</taxon>
        <taxon>Beauveria</taxon>
    </lineage>
</organism>